<dbReference type="PANTHER" id="PTHR42781:SF4">
    <property type="entry name" value="SPERMIDINE_PUTRESCINE IMPORT ATP-BINDING PROTEIN POTA"/>
    <property type="match status" value="1"/>
</dbReference>
<keyword evidence="6" id="KW-1185">Reference proteome</keyword>
<dbReference type="Pfam" id="PF00005">
    <property type="entry name" value="ABC_tran"/>
    <property type="match status" value="1"/>
</dbReference>
<sequence>MTLSTARRTGGTDTTNAGDRRGEVVVTDIGLDYNGVPALADTDLHVHAGEFFTLLGPSGSGKTTLLRIIAGLLDPARGTLHIDGTDVTRTPTQKRDIGFVFQNYALFPHLTVAENIEYGLKVRKMPGAKRAARVKEMVDLVALGGFGDRYPAQLSGGQQQRVALGRALAQNPRVLLLDEPLGALDRGLREELGAEVRRIQQESNTTAVYVTHDQEEAFILSDRMGVMRDGRICQLGTPEQLYREPKDLFVAKFLGKTNLFPGRITRVDGAASHVRVGEHDLVARTNPAIVGDDVVCSVRPEQLILGGAGAGSPVPAGFDRIADAIVTEVRFLGQRRSIHLDADGIACSIDLDPAAPAPVVGEHVSLLVRPGEIALVVAAPAASAEPDASA</sequence>
<dbReference type="InterPro" id="IPR017871">
    <property type="entry name" value="ABC_transporter-like_CS"/>
</dbReference>
<dbReference type="SMART" id="SM00382">
    <property type="entry name" value="AAA"/>
    <property type="match status" value="1"/>
</dbReference>
<dbReference type="EMBL" id="BAAANK010000003">
    <property type="protein sequence ID" value="GAA1830402.1"/>
    <property type="molecule type" value="Genomic_DNA"/>
</dbReference>
<evidence type="ECO:0000256" key="3">
    <source>
        <dbReference type="ARBA" id="ARBA00022840"/>
    </source>
</evidence>
<dbReference type="InterPro" id="IPR013611">
    <property type="entry name" value="Transp-assoc_OB_typ2"/>
</dbReference>
<dbReference type="Gene3D" id="2.40.50.100">
    <property type="match status" value="1"/>
</dbReference>
<proteinExistence type="predicted"/>
<name>A0ABN2ML37_9MICO</name>
<gene>
    <name evidence="5" type="ORF">GCM10009750_12800</name>
</gene>
<dbReference type="Pfam" id="PF08402">
    <property type="entry name" value="TOBE_2"/>
    <property type="match status" value="1"/>
</dbReference>
<evidence type="ECO:0000259" key="4">
    <source>
        <dbReference type="PROSITE" id="PS50893"/>
    </source>
</evidence>
<dbReference type="GO" id="GO:0005524">
    <property type="term" value="F:ATP binding"/>
    <property type="evidence" value="ECO:0007669"/>
    <property type="project" value="UniProtKB-KW"/>
</dbReference>
<dbReference type="Gene3D" id="3.40.50.300">
    <property type="entry name" value="P-loop containing nucleotide triphosphate hydrolases"/>
    <property type="match status" value="1"/>
</dbReference>
<dbReference type="InterPro" id="IPR003439">
    <property type="entry name" value="ABC_transporter-like_ATP-bd"/>
</dbReference>
<accession>A0ABN2ML37</accession>
<dbReference type="InterPro" id="IPR050093">
    <property type="entry name" value="ABC_SmlMolc_Importer"/>
</dbReference>
<dbReference type="SUPFAM" id="SSF50331">
    <property type="entry name" value="MOP-like"/>
    <property type="match status" value="1"/>
</dbReference>
<keyword evidence="3 5" id="KW-0067">ATP-binding</keyword>
<dbReference type="Proteomes" id="UP001501746">
    <property type="component" value="Unassembled WGS sequence"/>
</dbReference>
<dbReference type="SUPFAM" id="SSF52540">
    <property type="entry name" value="P-loop containing nucleoside triphosphate hydrolases"/>
    <property type="match status" value="1"/>
</dbReference>
<dbReference type="RefSeq" id="WP_157428856.1">
    <property type="nucleotide sequence ID" value="NZ_BAAANK010000003.1"/>
</dbReference>
<keyword evidence="2" id="KW-0547">Nucleotide-binding</keyword>
<dbReference type="PANTHER" id="PTHR42781">
    <property type="entry name" value="SPERMIDINE/PUTRESCINE IMPORT ATP-BINDING PROTEIN POTA"/>
    <property type="match status" value="1"/>
</dbReference>
<dbReference type="PROSITE" id="PS50893">
    <property type="entry name" value="ABC_TRANSPORTER_2"/>
    <property type="match status" value="1"/>
</dbReference>
<evidence type="ECO:0000256" key="1">
    <source>
        <dbReference type="ARBA" id="ARBA00022448"/>
    </source>
</evidence>
<keyword evidence="1" id="KW-0813">Transport</keyword>
<comment type="caution">
    <text evidence="5">The sequence shown here is derived from an EMBL/GenBank/DDBJ whole genome shotgun (WGS) entry which is preliminary data.</text>
</comment>
<reference evidence="5 6" key="1">
    <citation type="journal article" date="2019" name="Int. J. Syst. Evol. Microbiol.">
        <title>The Global Catalogue of Microorganisms (GCM) 10K type strain sequencing project: providing services to taxonomists for standard genome sequencing and annotation.</title>
        <authorList>
            <consortium name="The Broad Institute Genomics Platform"/>
            <consortium name="The Broad Institute Genome Sequencing Center for Infectious Disease"/>
            <person name="Wu L."/>
            <person name="Ma J."/>
        </authorList>
    </citation>
    <scope>NUCLEOTIDE SEQUENCE [LARGE SCALE GENOMIC DNA]</scope>
    <source>
        <strain evidence="5 6">JCM 14323</strain>
    </source>
</reference>
<dbReference type="InterPro" id="IPR008995">
    <property type="entry name" value="Mo/tungstate-bd_C_term_dom"/>
</dbReference>
<protein>
    <submittedName>
        <fullName evidence="5">ABC transporter ATP-binding protein</fullName>
    </submittedName>
</protein>
<dbReference type="InterPro" id="IPR003593">
    <property type="entry name" value="AAA+_ATPase"/>
</dbReference>
<feature type="domain" description="ABC transporter" evidence="4">
    <location>
        <begin position="24"/>
        <end position="254"/>
    </location>
</feature>
<evidence type="ECO:0000256" key="2">
    <source>
        <dbReference type="ARBA" id="ARBA00022741"/>
    </source>
</evidence>
<dbReference type="PROSITE" id="PS00211">
    <property type="entry name" value="ABC_TRANSPORTER_1"/>
    <property type="match status" value="1"/>
</dbReference>
<dbReference type="InterPro" id="IPR027417">
    <property type="entry name" value="P-loop_NTPase"/>
</dbReference>
<evidence type="ECO:0000313" key="6">
    <source>
        <dbReference type="Proteomes" id="UP001501746"/>
    </source>
</evidence>
<organism evidence="5 6">
    <name type="scientific">Agromyces salentinus</name>
    <dbReference type="NCBI Taxonomy" id="269421"/>
    <lineage>
        <taxon>Bacteria</taxon>
        <taxon>Bacillati</taxon>
        <taxon>Actinomycetota</taxon>
        <taxon>Actinomycetes</taxon>
        <taxon>Micrococcales</taxon>
        <taxon>Microbacteriaceae</taxon>
        <taxon>Agromyces</taxon>
    </lineage>
</organism>
<evidence type="ECO:0000313" key="5">
    <source>
        <dbReference type="EMBL" id="GAA1830402.1"/>
    </source>
</evidence>